<dbReference type="AlphaFoldDB" id="A0A9P9FYI0"/>
<evidence type="ECO:0000313" key="2">
    <source>
        <dbReference type="Proteomes" id="UP000720189"/>
    </source>
</evidence>
<dbReference type="EMBL" id="JAGMUX010000033">
    <property type="protein sequence ID" value="KAH7208445.1"/>
    <property type="molecule type" value="Genomic_DNA"/>
</dbReference>
<name>A0A9P9FYI0_FUSRE</name>
<protein>
    <submittedName>
        <fullName evidence="1">Uncharacterized protein</fullName>
    </submittedName>
</protein>
<accession>A0A9P9FYI0</accession>
<comment type="caution">
    <text evidence="1">The sequence shown here is derived from an EMBL/GenBank/DDBJ whole genome shotgun (WGS) entry which is preliminary data.</text>
</comment>
<sequence>MIFDYLHDTANPMSIQINYTLAKPLPYRDIRNLLYANKCISNCTISWLYNTHELLFNLPTNDLPYFISYARENTLDIVRKVKLHYSWGENWTLALNLLRCCKSLQSLKISSSYVIPKRYLKSLRLIRVKTFEYNGTPMQEMQQICQIVMGNTEPRGTVVKLSREEILEYHRVELYLKRNP</sequence>
<reference evidence="1" key="1">
    <citation type="journal article" date="2021" name="Nat. Commun.">
        <title>Genetic determinants of endophytism in the Arabidopsis root mycobiome.</title>
        <authorList>
            <person name="Mesny F."/>
            <person name="Miyauchi S."/>
            <person name="Thiergart T."/>
            <person name="Pickel B."/>
            <person name="Atanasova L."/>
            <person name="Karlsson M."/>
            <person name="Huettel B."/>
            <person name="Barry K.W."/>
            <person name="Haridas S."/>
            <person name="Chen C."/>
            <person name="Bauer D."/>
            <person name="Andreopoulos W."/>
            <person name="Pangilinan J."/>
            <person name="LaButti K."/>
            <person name="Riley R."/>
            <person name="Lipzen A."/>
            <person name="Clum A."/>
            <person name="Drula E."/>
            <person name="Henrissat B."/>
            <person name="Kohler A."/>
            <person name="Grigoriev I.V."/>
            <person name="Martin F.M."/>
            <person name="Hacquard S."/>
        </authorList>
    </citation>
    <scope>NUCLEOTIDE SEQUENCE</scope>
    <source>
        <strain evidence="1">MPI-CAGE-AT-0023</strain>
    </source>
</reference>
<organism evidence="1 2">
    <name type="scientific">Fusarium redolens</name>
    <dbReference type="NCBI Taxonomy" id="48865"/>
    <lineage>
        <taxon>Eukaryota</taxon>
        <taxon>Fungi</taxon>
        <taxon>Dikarya</taxon>
        <taxon>Ascomycota</taxon>
        <taxon>Pezizomycotina</taxon>
        <taxon>Sordariomycetes</taxon>
        <taxon>Hypocreomycetidae</taxon>
        <taxon>Hypocreales</taxon>
        <taxon>Nectriaceae</taxon>
        <taxon>Fusarium</taxon>
        <taxon>Fusarium redolens species complex</taxon>
    </lineage>
</organism>
<keyword evidence="2" id="KW-1185">Reference proteome</keyword>
<dbReference type="GeneID" id="70215384"/>
<gene>
    <name evidence="1" type="ORF">BKA55DRAFT_262456</name>
</gene>
<dbReference type="RefSeq" id="XP_046041348.1">
    <property type="nucleotide sequence ID" value="XM_046185430.1"/>
</dbReference>
<proteinExistence type="predicted"/>
<dbReference type="Proteomes" id="UP000720189">
    <property type="component" value="Unassembled WGS sequence"/>
</dbReference>
<evidence type="ECO:0000313" key="1">
    <source>
        <dbReference type="EMBL" id="KAH7208445.1"/>
    </source>
</evidence>